<comment type="caution">
    <text evidence="8">The sequence shown here is derived from an EMBL/GenBank/DDBJ whole genome shotgun (WGS) entry which is preliminary data.</text>
</comment>
<protein>
    <recommendedName>
        <fullName evidence="7">Ferric oxidoreductase domain-containing protein</fullName>
    </recommendedName>
</protein>
<dbReference type="OrthoDB" id="552353at2"/>
<keyword evidence="4 5" id="KW-0472">Membrane</keyword>
<dbReference type="Proteomes" id="UP000033774">
    <property type="component" value="Unassembled WGS sequence"/>
</dbReference>
<feature type="chain" id="PRO_5002462705" description="Ferric oxidoreductase domain-containing protein" evidence="6">
    <location>
        <begin position="24"/>
        <end position="203"/>
    </location>
</feature>
<proteinExistence type="predicted"/>
<name>A0A0F3IQP5_9PROT</name>
<evidence type="ECO:0000313" key="9">
    <source>
        <dbReference type="Proteomes" id="UP000033774"/>
    </source>
</evidence>
<reference evidence="8 9" key="1">
    <citation type="submission" date="2015-03" db="EMBL/GenBank/DDBJ databases">
        <title>Draft genome sequence of Elstera litoralis.</title>
        <authorList>
            <person name="Rahalkar M.C."/>
            <person name="Dhakephalkar P.K."/>
            <person name="Pore S.D."/>
            <person name="Arora P."/>
            <person name="Kapse N.G."/>
            <person name="Pandit P.S."/>
        </authorList>
    </citation>
    <scope>NUCLEOTIDE SEQUENCE [LARGE SCALE GENOMIC DNA]</scope>
    <source>
        <strain evidence="8 9">Dia-1</strain>
    </source>
</reference>
<dbReference type="EMBL" id="LAJY01000407">
    <property type="protein sequence ID" value="KJV08942.1"/>
    <property type="molecule type" value="Genomic_DNA"/>
</dbReference>
<organism evidence="8 9">
    <name type="scientific">Elstera litoralis</name>
    <dbReference type="NCBI Taxonomy" id="552518"/>
    <lineage>
        <taxon>Bacteria</taxon>
        <taxon>Pseudomonadati</taxon>
        <taxon>Pseudomonadota</taxon>
        <taxon>Alphaproteobacteria</taxon>
        <taxon>Rhodospirillales</taxon>
        <taxon>Rhodospirillaceae</taxon>
        <taxon>Elstera</taxon>
    </lineage>
</organism>
<accession>A0A0F3IQP5</accession>
<feature type="transmembrane region" description="Helical" evidence="5">
    <location>
        <begin position="169"/>
        <end position="188"/>
    </location>
</feature>
<keyword evidence="6" id="KW-0732">Signal</keyword>
<keyword evidence="9" id="KW-1185">Reference proteome</keyword>
<feature type="domain" description="Ferric oxidoreductase" evidence="7">
    <location>
        <begin position="42"/>
        <end position="155"/>
    </location>
</feature>
<gene>
    <name evidence="8" type="ORF">VZ95_14545</name>
</gene>
<evidence type="ECO:0000256" key="3">
    <source>
        <dbReference type="ARBA" id="ARBA00022989"/>
    </source>
</evidence>
<dbReference type="GO" id="GO:0016020">
    <property type="term" value="C:membrane"/>
    <property type="evidence" value="ECO:0007669"/>
    <property type="project" value="UniProtKB-SubCell"/>
</dbReference>
<dbReference type="InterPro" id="IPR013130">
    <property type="entry name" value="Fe3_Rdtase_TM_dom"/>
</dbReference>
<evidence type="ECO:0000256" key="4">
    <source>
        <dbReference type="ARBA" id="ARBA00023136"/>
    </source>
</evidence>
<feature type="transmembrane region" description="Helical" evidence="5">
    <location>
        <begin position="112"/>
        <end position="132"/>
    </location>
</feature>
<evidence type="ECO:0000259" key="7">
    <source>
        <dbReference type="Pfam" id="PF01794"/>
    </source>
</evidence>
<evidence type="ECO:0000256" key="1">
    <source>
        <dbReference type="ARBA" id="ARBA00004141"/>
    </source>
</evidence>
<feature type="transmembrane region" description="Helical" evidence="5">
    <location>
        <begin position="144"/>
        <end position="163"/>
    </location>
</feature>
<dbReference type="Pfam" id="PF01794">
    <property type="entry name" value="Ferric_reduct"/>
    <property type="match status" value="1"/>
</dbReference>
<evidence type="ECO:0000256" key="5">
    <source>
        <dbReference type="SAM" id="Phobius"/>
    </source>
</evidence>
<feature type="transmembrane region" description="Helical" evidence="5">
    <location>
        <begin position="47"/>
        <end position="71"/>
    </location>
</feature>
<comment type="subcellular location">
    <subcellularLocation>
        <location evidence="1">Membrane</location>
        <topology evidence="1">Multi-pass membrane protein</topology>
    </subcellularLocation>
</comment>
<evidence type="ECO:0000256" key="6">
    <source>
        <dbReference type="SAM" id="SignalP"/>
    </source>
</evidence>
<sequence length="203" mass="21841">MMRRGPILLLLTALALSAGSALALARAPDLTEALRWIIRGTARTSLALFLLAFLAAPLQTLWPSVAATGLLRVRRWLGLSFALSHAVHGVAIIGLAQHAPALFWTLTNPGSIVSGGMAYGFILLMAATSWNGAARWRGGRPWRALHRTGLWFLWISFAVAFGKRVPVDPLYGVALGLLAVAGLLRLAAFCTKRRRKAEILAQG</sequence>
<evidence type="ECO:0000256" key="2">
    <source>
        <dbReference type="ARBA" id="ARBA00022692"/>
    </source>
</evidence>
<feature type="signal peptide" evidence="6">
    <location>
        <begin position="1"/>
        <end position="23"/>
    </location>
</feature>
<feature type="transmembrane region" description="Helical" evidence="5">
    <location>
        <begin position="83"/>
        <end position="106"/>
    </location>
</feature>
<keyword evidence="2 5" id="KW-0812">Transmembrane</keyword>
<keyword evidence="3 5" id="KW-1133">Transmembrane helix</keyword>
<evidence type="ECO:0000313" key="8">
    <source>
        <dbReference type="EMBL" id="KJV08942.1"/>
    </source>
</evidence>
<dbReference type="AlphaFoldDB" id="A0A0F3IQP5"/>